<feature type="domain" description="HTH arsR-type" evidence="4">
    <location>
        <begin position="256"/>
        <end position="332"/>
    </location>
</feature>
<dbReference type="InterPro" id="IPR001845">
    <property type="entry name" value="HTH_ArsR_DNA-bd_dom"/>
</dbReference>
<organism evidence="5 6">
    <name type="scientific">Nonomuraea muscovyensis</name>
    <dbReference type="NCBI Taxonomy" id="1124761"/>
    <lineage>
        <taxon>Bacteria</taxon>
        <taxon>Bacillati</taxon>
        <taxon>Actinomycetota</taxon>
        <taxon>Actinomycetes</taxon>
        <taxon>Streptosporangiales</taxon>
        <taxon>Streptosporangiaceae</taxon>
        <taxon>Nonomuraea</taxon>
    </lineage>
</organism>
<keyword evidence="3" id="KW-0804">Transcription</keyword>
<dbReference type="SUPFAM" id="SSF46785">
    <property type="entry name" value="Winged helix' DNA-binding domain"/>
    <property type="match status" value="1"/>
</dbReference>
<sequence length="332" mass="35700">MGAEVAKTNVWSELRISSTPHLSVSMSSNLTVLAMIADALAGRRRGLPEPLRRAIASRVGRSGHAAVRPLAAPGYSVAPDAVVPRAPVGDVSVHSQISALRDTSPDTLIRDLEQAFGAGPLPGHWRAAADRPAQWLSGYADALTDVWNAVEPLWERALPLLRKEVERIGVASVRGGPELLFGSLTDRIVGTEDGLLIGDIEASRFELGERPVILVPMLAGRDALIVSLDNPEVVWIGYPLPGAESLWRPGAAPAVDELSALVGPVRAALLDMLDRPMTMSMLAARLQIAPSGLTYHCDRLSAARLIVRERRGREVWISRTERAGELLGLFRG</sequence>
<dbReference type="PANTHER" id="PTHR43132">
    <property type="entry name" value="ARSENICAL RESISTANCE OPERON REPRESSOR ARSR-RELATED"/>
    <property type="match status" value="1"/>
</dbReference>
<keyword evidence="6" id="KW-1185">Reference proteome</keyword>
<evidence type="ECO:0000256" key="2">
    <source>
        <dbReference type="ARBA" id="ARBA00023125"/>
    </source>
</evidence>
<comment type="caution">
    <text evidence="5">The sequence shown here is derived from an EMBL/GenBank/DDBJ whole genome shotgun (WGS) entry which is preliminary data.</text>
</comment>
<evidence type="ECO:0000313" key="5">
    <source>
        <dbReference type="EMBL" id="MBB6349530.1"/>
    </source>
</evidence>
<dbReference type="AlphaFoldDB" id="A0A7X0C8N7"/>
<dbReference type="EMBL" id="JACHJB010000002">
    <property type="protein sequence ID" value="MBB6349530.1"/>
    <property type="molecule type" value="Genomic_DNA"/>
</dbReference>
<dbReference type="PANTHER" id="PTHR43132:SF6">
    <property type="entry name" value="HTH-TYPE TRANSCRIPTIONAL REPRESSOR CZRA"/>
    <property type="match status" value="1"/>
</dbReference>
<dbReference type="InterPro" id="IPR036390">
    <property type="entry name" value="WH_DNA-bd_sf"/>
</dbReference>
<protein>
    <submittedName>
        <fullName evidence="5">DNA-binding transcriptional ArsR family regulator</fullName>
    </submittedName>
</protein>
<evidence type="ECO:0000256" key="1">
    <source>
        <dbReference type="ARBA" id="ARBA00023015"/>
    </source>
</evidence>
<evidence type="ECO:0000313" key="6">
    <source>
        <dbReference type="Proteomes" id="UP000583800"/>
    </source>
</evidence>
<accession>A0A7X0C8N7</accession>
<dbReference type="GO" id="GO:0003700">
    <property type="term" value="F:DNA-binding transcription factor activity"/>
    <property type="evidence" value="ECO:0007669"/>
    <property type="project" value="InterPro"/>
</dbReference>
<dbReference type="SMART" id="SM00418">
    <property type="entry name" value="HTH_ARSR"/>
    <property type="match status" value="1"/>
</dbReference>
<proteinExistence type="predicted"/>
<reference evidence="5 6" key="1">
    <citation type="submission" date="2020-08" db="EMBL/GenBank/DDBJ databases">
        <title>Sequencing the genomes of 1000 actinobacteria strains.</title>
        <authorList>
            <person name="Klenk H.-P."/>
        </authorList>
    </citation>
    <scope>NUCLEOTIDE SEQUENCE [LARGE SCALE GENOMIC DNA]</scope>
    <source>
        <strain evidence="5 6">DSM 45913</strain>
    </source>
</reference>
<keyword evidence="1" id="KW-0805">Transcription regulation</keyword>
<gene>
    <name evidence="5" type="ORF">FHU36_006075</name>
</gene>
<dbReference type="InterPro" id="IPR011991">
    <property type="entry name" value="ArsR-like_HTH"/>
</dbReference>
<dbReference type="GO" id="GO:0003677">
    <property type="term" value="F:DNA binding"/>
    <property type="evidence" value="ECO:0007669"/>
    <property type="project" value="UniProtKB-KW"/>
</dbReference>
<evidence type="ECO:0000259" key="4">
    <source>
        <dbReference type="SMART" id="SM00418"/>
    </source>
</evidence>
<dbReference type="InterPro" id="IPR036388">
    <property type="entry name" value="WH-like_DNA-bd_sf"/>
</dbReference>
<dbReference type="Gene3D" id="1.10.10.10">
    <property type="entry name" value="Winged helix-like DNA-binding domain superfamily/Winged helix DNA-binding domain"/>
    <property type="match status" value="1"/>
</dbReference>
<dbReference type="RefSeq" id="WP_185087084.1">
    <property type="nucleotide sequence ID" value="NZ_JACHJB010000002.1"/>
</dbReference>
<name>A0A7X0C8N7_9ACTN</name>
<dbReference type="InterPro" id="IPR051011">
    <property type="entry name" value="Metal_resp_trans_reg"/>
</dbReference>
<dbReference type="Proteomes" id="UP000583800">
    <property type="component" value="Unassembled WGS sequence"/>
</dbReference>
<evidence type="ECO:0000256" key="3">
    <source>
        <dbReference type="ARBA" id="ARBA00023163"/>
    </source>
</evidence>
<dbReference type="CDD" id="cd00090">
    <property type="entry name" value="HTH_ARSR"/>
    <property type="match status" value="1"/>
</dbReference>
<keyword evidence="2 5" id="KW-0238">DNA-binding</keyword>